<evidence type="ECO:0000313" key="3">
    <source>
        <dbReference type="EMBL" id="VTT78865.1"/>
    </source>
</evidence>
<dbReference type="SUPFAM" id="SSF56112">
    <property type="entry name" value="Protein kinase-like (PK-like)"/>
    <property type="match status" value="1"/>
</dbReference>
<comment type="caution">
    <text evidence="3">The sequence shown here is derived from an EMBL/GenBank/DDBJ whole genome shotgun (WGS) entry which is preliminary data.</text>
</comment>
<dbReference type="GO" id="GO:0004674">
    <property type="term" value="F:protein serine/threonine kinase activity"/>
    <property type="evidence" value="ECO:0007669"/>
    <property type="project" value="TreeGrafter"/>
</dbReference>
<dbReference type="PANTHER" id="PTHR24359">
    <property type="entry name" value="SERINE/THREONINE-PROTEIN KINASE SBK1"/>
    <property type="match status" value="1"/>
</dbReference>
<feature type="compositionally biased region" description="Polar residues" evidence="1">
    <location>
        <begin position="717"/>
        <end position="749"/>
    </location>
</feature>
<evidence type="ECO:0000256" key="1">
    <source>
        <dbReference type="SAM" id="MobiDB-lite"/>
    </source>
</evidence>
<dbReference type="GO" id="GO:0005524">
    <property type="term" value="F:ATP binding"/>
    <property type="evidence" value="ECO:0007669"/>
    <property type="project" value="InterPro"/>
</dbReference>
<feature type="compositionally biased region" description="Basic and acidic residues" evidence="1">
    <location>
        <begin position="854"/>
        <end position="865"/>
    </location>
</feature>
<name>A0A9Q9RVZ8_FUSFU</name>
<dbReference type="InterPro" id="IPR000719">
    <property type="entry name" value="Prot_kinase_dom"/>
</dbReference>
<feature type="region of interest" description="Disordered" evidence="1">
    <location>
        <begin position="664"/>
        <end position="755"/>
    </location>
</feature>
<dbReference type="SMART" id="SM00220">
    <property type="entry name" value="S_TKc"/>
    <property type="match status" value="1"/>
</dbReference>
<dbReference type="Pfam" id="PF00069">
    <property type="entry name" value="Pkinase"/>
    <property type="match status" value="1"/>
</dbReference>
<feature type="region of interest" description="Disordered" evidence="1">
    <location>
        <begin position="840"/>
        <end position="865"/>
    </location>
</feature>
<feature type="region of interest" description="Disordered" evidence="1">
    <location>
        <begin position="419"/>
        <end position="444"/>
    </location>
</feature>
<feature type="compositionally biased region" description="Basic residues" evidence="1">
    <location>
        <begin position="704"/>
        <end position="713"/>
    </location>
</feature>
<gene>
    <name evidence="3" type="ORF">C2S_11283</name>
</gene>
<evidence type="ECO:0000259" key="2">
    <source>
        <dbReference type="PROSITE" id="PS50011"/>
    </source>
</evidence>
<dbReference type="PANTHER" id="PTHR24359:SF37">
    <property type="entry name" value="PROTEIN KINASE DOMAIN-CONTAINING PROTEIN"/>
    <property type="match status" value="1"/>
</dbReference>
<evidence type="ECO:0000313" key="4">
    <source>
        <dbReference type="Proteomes" id="UP000760494"/>
    </source>
</evidence>
<dbReference type="AlphaFoldDB" id="A0A9Q9RVZ8"/>
<organism evidence="3 4">
    <name type="scientific">Fusarium fujikuroi</name>
    <name type="common">Bakanae and foot rot disease fungus</name>
    <name type="synonym">Gibberella fujikuroi</name>
    <dbReference type="NCBI Taxonomy" id="5127"/>
    <lineage>
        <taxon>Eukaryota</taxon>
        <taxon>Fungi</taxon>
        <taxon>Dikarya</taxon>
        <taxon>Ascomycota</taxon>
        <taxon>Pezizomycotina</taxon>
        <taxon>Sordariomycetes</taxon>
        <taxon>Hypocreomycetidae</taxon>
        <taxon>Hypocreales</taxon>
        <taxon>Nectriaceae</taxon>
        <taxon>Fusarium</taxon>
        <taxon>Fusarium fujikuroi species complex</taxon>
    </lineage>
</organism>
<sequence length="963" mass="109460">MESLINLLPSDVEHDSNGSRSLAIPSFNLILPSRPNTPLPHGETSYLGSTGLLDESVSHELGLNDPIWSLDLTIDNTEQLEAVDGSHFPIEASGPLLMLPEIESLEQQLRGAICQHAHKESKGFLPLDKLNEIVIEDSVSVALRECMPNLSHDDAQFHAKIICPRSQRNHREPSFRRIFAILTIIQQPQEVFAFMENNITDLDLPLVKVRGEHKGRYELRRKFQPNRPLEGLGKWSPFLIDSFEGCQWMMMSPFFSWENKRAVRTYFLADQTILPFIEDSSRDVDMEDDEDFQGGHGSIFKVKIHPAHHNFHHIAEAHDSDSAFAVKRLHSRSREMFSREVDALKRLSGQKHIVPLLATFEYKNSYHLLFPWANANLRRYWAMFPSPSIDRRYGLWVAKQCKGMAEGLSIIHEPPPDQSDDYSYEAALQPSHRQSQSSQSYGRHGDIKPENILWFRNGPNTDIGVLEIADFGLTRFHNKRSRSNISPVGMGNSPTYRAPEFDMPDGLLSRSYDIWALGCVYLEFLTWYFMGWEGVMEFSALREYKRNNLEADDAYFELTGAPETGNICSKVKPEVVHWVASLHQHWACSPFFHDFLDLIKDSMLVVETDGEVPVRRATAAEVKQSLVRFYNRSGSDATYLYGANPLNHPIDTSFITGSDNGIPMAREKKKQSSTVAGLETGIKSNSPLRPTYRIWDQTPLPSSRKAKTHHVGRRSTTDGSRGSLSLFQPGSRLTSFSETSHGLASTSSGDRSHRLVTVNQKTQDTTGGDTKDSNCPLACPFFKRDPSKYGQTCSRGWFQFHRLKCSRCLSYFEDGPGLEEHVRSVEPCILRESTEIEGINAEQERRLRSRKRTRTETDSNEAGRETQRWREMYKIIFPDADSQTISPYNDYSHVAYTAADSSETIENYSKFLDGGIPSEVQNKLQATINRELGFSELEGRRIIDILPILQQTLLQSFQSHNEN</sequence>
<dbReference type="Proteomes" id="UP000760494">
    <property type="component" value="Unassembled WGS sequence"/>
</dbReference>
<dbReference type="PROSITE" id="PS50011">
    <property type="entry name" value="PROTEIN_KINASE_DOM"/>
    <property type="match status" value="1"/>
</dbReference>
<dbReference type="InterPro" id="IPR011009">
    <property type="entry name" value="Kinase-like_dom_sf"/>
</dbReference>
<feature type="domain" description="Protein kinase" evidence="2">
    <location>
        <begin position="285"/>
        <end position="630"/>
    </location>
</feature>
<dbReference type="Gene3D" id="1.10.510.10">
    <property type="entry name" value="Transferase(Phosphotransferase) domain 1"/>
    <property type="match status" value="2"/>
</dbReference>
<accession>A0A9Q9RVZ8</accession>
<protein>
    <recommendedName>
        <fullName evidence="2">Protein kinase domain-containing protein</fullName>
    </recommendedName>
</protein>
<reference evidence="3" key="1">
    <citation type="submission" date="2019-05" db="EMBL/GenBank/DDBJ databases">
        <authorList>
            <person name="Piombo E."/>
        </authorList>
    </citation>
    <scope>NUCLEOTIDE SEQUENCE</scope>
    <source>
        <strain evidence="3">C2S</strain>
    </source>
</reference>
<dbReference type="CDD" id="cd00180">
    <property type="entry name" value="PKc"/>
    <property type="match status" value="1"/>
</dbReference>
<proteinExistence type="predicted"/>
<dbReference type="EMBL" id="CABFJX010000395">
    <property type="protein sequence ID" value="VTT78865.1"/>
    <property type="molecule type" value="Genomic_DNA"/>
</dbReference>